<dbReference type="GO" id="GO:0003700">
    <property type="term" value="F:DNA-binding transcription factor activity"/>
    <property type="evidence" value="ECO:0007669"/>
    <property type="project" value="InterPro"/>
</dbReference>
<dbReference type="Proteomes" id="UP000256661">
    <property type="component" value="Unassembled WGS sequence"/>
</dbReference>
<dbReference type="PROSITE" id="PS50937">
    <property type="entry name" value="HTH_MERR_2"/>
    <property type="match status" value="1"/>
</dbReference>
<evidence type="ECO:0000256" key="1">
    <source>
        <dbReference type="ARBA" id="ARBA00023125"/>
    </source>
</evidence>
<reference evidence="3 4" key="1">
    <citation type="submission" date="2018-08" db="EMBL/GenBank/DDBJ databases">
        <title>Sequencing the genomes of 1000 actinobacteria strains.</title>
        <authorList>
            <person name="Klenk H.-P."/>
        </authorList>
    </citation>
    <scope>NUCLEOTIDE SEQUENCE [LARGE SCALE GENOMIC DNA]</scope>
    <source>
        <strain evidence="3 4">DSM 43927</strain>
    </source>
</reference>
<evidence type="ECO:0000313" key="3">
    <source>
        <dbReference type="EMBL" id="REE97817.1"/>
    </source>
</evidence>
<dbReference type="InterPro" id="IPR009061">
    <property type="entry name" value="DNA-bd_dom_put_sf"/>
</dbReference>
<keyword evidence="1" id="KW-0238">DNA-binding</keyword>
<dbReference type="SUPFAM" id="SSF46955">
    <property type="entry name" value="Putative DNA-binding domain"/>
    <property type="match status" value="1"/>
</dbReference>
<dbReference type="InterPro" id="IPR000551">
    <property type="entry name" value="MerR-type_HTH_dom"/>
</dbReference>
<feature type="domain" description="HTH merR-type" evidence="2">
    <location>
        <begin position="3"/>
        <end position="71"/>
    </location>
</feature>
<name>A0A3D9SQB7_9ACTN</name>
<dbReference type="RefSeq" id="WP_116023289.1">
    <property type="nucleotide sequence ID" value="NZ_QTTT01000001.1"/>
</dbReference>
<protein>
    <submittedName>
        <fullName evidence="3">MerR-like DNA binding protein</fullName>
    </submittedName>
</protein>
<comment type="caution">
    <text evidence="3">The sequence shown here is derived from an EMBL/GenBank/DDBJ whole genome shotgun (WGS) entry which is preliminary data.</text>
</comment>
<dbReference type="InterPro" id="IPR047057">
    <property type="entry name" value="MerR_fam"/>
</dbReference>
<proteinExistence type="predicted"/>
<dbReference type="Pfam" id="PF13411">
    <property type="entry name" value="MerR_1"/>
    <property type="match status" value="1"/>
</dbReference>
<gene>
    <name evidence="3" type="ORF">DFJ69_3292</name>
</gene>
<organism evidence="3 4">
    <name type="scientific">Thermomonospora umbrina</name>
    <dbReference type="NCBI Taxonomy" id="111806"/>
    <lineage>
        <taxon>Bacteria</taxon>
        <taxon>Bacillati</taxon>
        <taxon>Actinomycetota</taxon>
        <taxon>Actinomycetes</taxon>
        <taxon>Streptosporangiales</taxon>
        <taxon>Thermomonosporaceae</taxon>
        <taxon>Thermomonospora</taxon>
    </lineage>
</organism>
<dbReference type="Gene3D" id="1.10.1660.10">
    <property type="match status" value="1"/>
</dbReference>
<dbReference type="PANTHER" id="PTHR30204">
    <property type="entry name" value="REDOX-CYCLING DRUG-SENSING TRANSCRIPTIONAL ACTIVATOR SOXR"/>
    <property type="match status" value="1"/>
</dbReference>
<accession>A0A3D9SQB7</accession>
<dbReference type="OrthoDB" id="6716891at2"/>
<evidence type="ECO:0000313" key="4">
    <source>
        <dbReference type="Proteomes" id="UP000256661"/>
    </source>
</evidence>
<dbReference type="SMART" id="SM00422">
    <property type="entry name" value="HTH_MERR"/>
    <property type="match status" value="1"/>
</dbReference>
<dbReference type="EMBL" id="QTTT01000001">
    <property type="protein sequence ID" value="REE97817.1"/>
    <property type="molecule type" value="Genomic_DNA"/>
</dbReference>
<evidence type="ECO:0000259" key="2">
    <source>
        <dbReference type="PROSITE" id="PS50937"/>
    </source>
</evidence>
<keyword evidence="4" id="KW-1185">Reference proteome</keyword>
<dbReference type="GO" id="GO:0003677">
    <property type="term" value="F:DNA binding"/>
    <property type="evidence" value="ECO:0007669"/>
    <property type="project" value="UniProtKB-KW"/>
</dbReference>
<dbReference type="AlphaFoldDB" id="A0A3D9SQB7"/>
<sequence length="259" mass="28639">MATYRIDDLARAADTTVRNVRAFQERGVLPAPQRHGRIGLYDDSHLARIRLVVQLQSRGYTIATIAELISAWERGHNLSELLGLEKVLTDPWSDEIPGHLTVTELGDMFFPDLTPDERAALPPEQVGAMLSRAEALGFIEPAGDRYKVPSPRLLHVGAELVAAGIPLDAVFDIADQVSDDCETIAQRFIRLTVDHTDLEDSTGDIVREHLPELAEVIARLRPLALMTAQALLARAMQDQIRSRFSEQVASIARHTAEPT</sequence>
<dbReference type="PANTHER" id="PTHR30204:SF93">
    <property type="entry name" value="HTH MERR-TYPE DOMAIN-CONTAINING PROTEIN"/>
    <property type="match status" value="1"/>
</dbReference>